<organism evidence="4 5">
    <name type="scientific">Frigoriglobus tundricola</name>
    <dbReference type="NCBI Taxonomy" id="2774151"/>
    <lineage>
        <taxon>Bacteria</taxon>
        <taxon>Pseudomonadati</taxon>
        <taxon>Planctomycetota</taxon>
        <taxon>Planctomycetia</taxon>
        <taxon>Gemmatales</taxon>
        <taxon>Gemmataceae</taxon>
        <taxon>Frigoriglobus</taxon>
    </lineage>
</organism>
<evidence type="ECO:0000313" key="4">
    <source>
        <dbReference type="EMBL" id="QJW95070.1"/>
    </source>
</evidence>
<evidence type="ECO:0000256" key="2">
    <source>
        <dbReference type="SAM" id="SignalP"/>
    </source>
</evidence>
<feature type="chain" id="PRO_5026755253" evidence="2">
    <location>
        <begin position="22"/>
        <end position="307"/>
    </location>
</feature>
<dbReference type="EMBL" id="CP053452">
    <property type="protein sequence ID" value="QJW95070.1"/>
    <property type="molecule type" value="Genomic_DNA"/>
</dbReference>
<keyword evidence="1" id="KW-0378">Hydrolase</keyword>
<keyword evidence="5" id="KW-1185">Reference proteome</keyword>
<dbReference type="PANTHER" id="PTHR48081:SF13">
    <property type="entry name" value="ALPHA_BETA HYDROLASE"/>
    <property type="match status" value="1"/>
</dbReference>
<protein>
    <submittedName>
        <fullName evidence="4">Lipase/esterase, putative</fullName>
    </submittedName>
</protein>
<dbReference type="Proteomes" id="UP000503447">
    <property type="component" value="Chromosome"/>
</dbReference>
<feature type="signal peptide" evidence="2">
    <location>
        <begin position="1"/>
        <end position="21"/>
    </location>
</feature>
<dbReference type="KEGG" id="ftj:FTUN_2596"/>
<sequence>MLSRFLLVTLFVSAGAQSAGAQPAASFTRTEDVIYGRKFGTALTMDVFAPKEKANGKGIVWCVSGGWYSSKDWVNAAAARAFLDRGYTVFAVVHGSQPKYTIPEVLEDMHRAVRYIRANAAKYHIDPDKLGITGGSAGGHLSLMQGCAPKEGNPEATDPVERQSSKIAAVACYYPPTDFLNYGKEGGYALGTGTLKDFKAPFDFHEFDKKTNSFVAVTDETKRREIAKQISPVYFVTKDSAPALIIHGDADTLVPIQQAEVIIAKFKDNNVPCELAVRKGAGHGGPQFANDGKTLADWFDKYLLEKK</sequence>
<dbReference type="InterPro" id="IPR050300">
    <property type="entry name" value="GDXG_lipolytic_enzyme"/>
</dbReference>
<dbReference type="RefSeq" id="WP_171470938.1">
    <property type="nucleotide sequence ID" value="NZ_CP053452.2"/>
</dbReference>
<dbReference type="Gene3D" id="3.40.50.1820">
    <property type="entry name" value="alpha/beta hydrolase"/>
    <property type="match status" value="1"/>
</dbReference>
<dbReference type="InterPro" id="IPR049492">
    <property type="entry name" value="BD-FAE-like_dom"/>
</dbReference>
<dbReference type="SUPFAM" id="SSF53474">
    <property type="entry name" value="alpha/beta-Hydrolases"/>
    <property type="match status" value="1"/>
</dbReference>
<dbReference type="Pfam" id="PF20434">
    <property type="entry name" value="BD-FAE"/>
    <property type="match status" value="1"/>
</dbReference>
<dbReference type="PANTHER" id="PTHR48081">
    <property type="entry name" value="AB HYDROLASE SUPERFAMILY PROTEIN C4A8.06C"/>
    <property type="match status" value="1"/>
</dbReference>
<dbReference type="AlphaFoldDB" id="A0A6M5YNY2"/>
<feature type="domain" description="BD-FAE-like" evidence="3">
    <location>
        <begin position="45"/>
        <end position="264"/>
    </location>
</feature>
<evidence type="ECO:0000313" key="5">
    <source>
        <dbReference type="Proteomes" id="UP000503447"/>
    </source>
</evidence>
<gene>
    <name evidence="4" type="ORF">FTUN_2596</name>
</gene>
<accession>A0A6M5YNY2</accession>
<dbReference type="InterPro" id="IPR029058">
    <property type="entry name" value="AB_hydrolase_fold"/>
</dbReference>
<keyword evidence="2" id="KW-0732">Signal</keyword>
<evidence type="ECO:0000259" key="3">
    <source>
        <dbReference type="Pfam" id="PF20434"/>
    </source>
</evidence>
<name>A0A6M5YNY2_9BACT</name>
<reference evidence="5" key="1">
    <citation type="submission" date="2020-05" db="EMBL/GenBank/DDBJ databases">
        <title>Frigoriglobus tundricola gen. nov., sp. nov., a psychrotolerant cellulolytic planctomycete of the family Gemmataceae with two divergent copies of 16S rRNA gene.</title>
        <authorList>
            <person name="Kulichevskaya I.S."/>
            <person name="Ivanova A.A."/>
            <person name="Naumoff D.G."/>
            <person name="Beletsky A.V."/>
            <person name="Rijpstra W.I.C."/>
            <person name="Sinninghe Damste J.S."/>
            <person name="Mardanov A.V."/>
            <person name="Ravin N.V."/>
            <person name="Dedysh S.N."/>
        </authorList>
    </citation>
    <scope>NUCLEOTIDE SEQUENCE [LARGE SCALE GENOMIC DNA]</scope>
    <source>
        <strain evidence="5">PL17</strain>
    </source>
</reference>
<evidence type="ECO:0000256" key="1">
    <source>
        <dbReference type="ARBA" id="ARBA00022801"/>
    </source>
</evidence>
<proteinExistence type="predicted"/>
<dbReference type="GO" id="GO:0016787">
    <property type="term" value="F:hydrolase activity"/>
    <property type="evidence" value="ECO:0007669"/>
    <property type="project" value="UniProtKB-KW"/>
</dbReference>